<name>F7NFE1_9FIRM</name>
<sequence length="32" mass="3560">MIKSLDSFCILLPGQSAGEESRNNAGDQYMRK</sequence>
<dbReference type="AlphaFoldDB" id="F7NFE1"/>
<evidence type="ECO:0000313" key="1">
    <source>
        <dbReference type="EMBL" id="EGO65266.1"/>
    </source>
</evidence>
<dbReference type="Proteomes" id="UP000003240">
    <property type="component" value="Unassembled WGS sequence"/>
</dbReference>
<organism evidence="1 2">
    <name type="scientific">Acetonema longum DSM 6540</name>
    <dbReference type="NCBI Taxonomy" id="1009370"/>
    <lineage>
        <taxon>Bacteria</taxon>
        <taxon>Bacillati</taxon>
        <taxon>Bacillota</taxon>
        <taxon>Negativicutes</taxon>
        <taxon>Acetonemataceae</taxon>
        <taxon>Acetonema</taxon>
    </lineage>
</organism>
<protein>
    <submittedName>
        <fullName evidence="1">Uncharacterized protein</fullName>
    </submittedName>
</protein>
<reference evidence="1 2" key="1">
    <citation type="journal article" date="2011" name="EMBO J.">
        <title>Structural diversity of bacterial flagellar motors.</title>
        <authorList>
            <person name="Chen S."/>
            <person name="Beeby M."/>
            <person name="Murphy G.E."/>
            <person name="Leadbetter J.R."/>
            <person name="Hendrixson D.R."/>
            <person name="Briegel A."/>
            <person name="Li Z."/>
            <person name="Shi J."/>
            <person name="Tocheva E.I."/>
            <person name="Muller A."/>
            <person name="Dobro M.J."/>
            <person name="Jensen G.J."/>
        </authorList>
    </citation>
    <scope>NUCLEOTIDE SEQUENCE [LARGE SCALE GENOMIC DNA]</scope>
    <source>
        <strain evidence="1 2">DSM 6540</strain>
    </source>
</reference>
<dbReference type="EMBL" id="AFGF01000024">
    <property type="protein sequence ID" value="EGO65266.1"/>
    <property type="molecule type" value="Genomic_DNA"/>
</dbReference>
<gene>
    <name evidence="1" type="ORF">ALO_03841</name>
</gene>
<evidence type="ECO:0000313" key="2">
    <source>
        <dbReference type="Proteomes" id="UP000003240"/>
    </source>
</evidence>
<accession>F7NFE1</accession>
<comment type="caution">
    <text evidence="1">The sequence shown here is derived from an EMBL/GenBank/DDBJ whole genome shotgun (WGS) entry which is preliminary data.</text>
</comment>
<proteinExistence type="predicted"/>
<keyword evidence="2" id="KW-1185">Reference proteome</keyword>